<keyword evidence="1" id="KW-0472">Membrane</keyword>
<evidence type="ECO:0000313" key="2">
    <source>
        <dbReference type="EMBL" id="BFD45613.1"/>
    </source>
</evidence>
<gene>
    <name evidence="2" type="ORF">DMENIID0002_02590</name>
</gene>
<organism evidence="2">
    <name type="scientific">Candidatus Tisiphia endosymbiont of Sergentomyia squamirostris</name>
    <dbReference type="NCBI Taxonomy" id="3113639"/>
    <lineage>
        <taxon>Bacteria</taxon>
        <taxon>Pseudomonadati</taxon>
        <taxon>Pseudomonadota</taxon>
        <taxon>Alphaproteobacteria</taxon>
        <taxon>Rickettsiales</taxon>
        <taxon>Rickettsiaceae</taxon>
        <taxon>Rickettsieae</taxon>
        <taxon>Candidatus Tisiphia</taxon>
    </lineage>
</organism>
<reference evidence="2" key="1">
    <citation type="submission" date="2024-01" db="EMBL/GenBank/DDBJ databases">
        <title>Sequencing the genomes of a sandfly, Sergentomyia squamirostris, and its two endosymbionts.</title>
        <authorList>
            <person name="Itokawa K."/>
            <person name="Sanjoba C."/>
        </authorList>
    </citation>
    <scope>NUCLEOTIDE SEQUENCE</scope>
    <source>
        <strain evidence="2">RiSSQ</strain>
    </source>
</reference>
<dbReference type="EMBL" id="AP029170">
    <property type="protein sequence ID" value="BFD45613.1"/>
    <property type="molecule type" value="Genomic_DNA"/>
</dbReference>
<accession>A0AAT9G753</accession>
<dbReference type="AlphaFoldDB" id="A0AAT9G753"/>
<keyword evidence="1" id="KW-0812">Transmembrane</keyword>
<sequence length="202" mass="23288">MSKKITTDFTTVYDKVDKHFTTCIELIKELPYIKREVQDILASFSDSTKQYSNNINIQLEDFKKNLSKLSEECYILSKIPEKLDKNIIAIAPKVAEEIQSHNQLKIDEMTIAINSCSKNLNKIKDDIESLRINRSKNFFSVVAISLSLSTITTTTVLYFVLQWFPPQQKYLVDKAHDIHTEGVVQIFDMQGKFCNKAKIIKD</sequence>
<proteinExistence type="predicted"/>
<evidence type="ECO:0008006" key="3">
    <source>
        <dbReference type="Google" id="ProtNLM"/>
    </source>
</evidence>
<feature type="transmembrane region" description="Helical" evidence="1">
    <location>
        <begin position="138"/>
        <end position="161"/>
    </location>
</feature>
<evidence type="ECO:0000256" key="1">
    <source>
        <dbReference type="SAM" id="Phobius"/>
    </source>
</evidence>
<protein>
    <recommendedName>
        <fullName evidence="3">Ankyrin repeat protein</fullName>
    </recommendedName>
</protein>
<name>A0AAT9G753_9RICK</name>
<keyword evidence="1" id="KW-1133">Transmembrane helix</keyword>